<feature type="region of interest" description="Disordered" evidence="2">
    <location>
        <begin position="394"/>
        <end position="520"/>
    </location>
</feature>
<evidence type="ECO:0000313" key="4">
    <source>
        <dbReference type="Proteomes" id="UP000230002"/>
    </source>
</evidence>
<feature type="compositionally biased region" description="Basic residues" evidence="2">
    <location>
        <begin position="504"/>
        <end position="520"/>
    </location>
</feature>
<comment type="caution">
    <text evidence="3">The sequence shown here is derived from an EMBL/GenBank/DDBJ whole genome shotgun (WGS) entry which is preliminary data.</text>
</comment>
<reference evidence="3 4" key="1">
    <citation type="journal article" date="2015" name="Sci. Rep.">
        <title>Chromosome-level genome map provides insights into diverse defense mechanisms in the medicinal fungus Ganoderma sinense.</title>
        <authorList>
            <person name="Zhu Y."/>
            <person name="Xu J."/>
            <person name="Sun C."/>
            <person name="Zhou S."/>
            <person name="Xu H."/>
            <person name="Nelson D.R."/>
            <person name="Qian J."/>
            <person name="Song J."/>
            <person name="Luo H."/>
            <person name="Xiang L."/>
            <person name="Li Y."/>
            <person name="Xu Z."/>
            <person name="Ji A."/>
            <person name="Wang L."/>
            <person name="Lu S."/>
            <person name="Hayward A."/>
            <person name="Sun W."/>
            <person name="Li X."/>
            <person name="Schwartz D.C."/>
            <person name="Wang Y."/>
            <person name="Chen S."/>
        </authorList>
    </citation>
    <scope>NUCLEOTIDE SEQUENCE [LARGE SCALE GENOMIC DNA]</scope>
    <source>
        <strain evidence="3 4">ZZ0214-1</strain>
    </source>
</reference>
<feature type="compositionally biased region" description="Low complexity" evidence="2">
    <location>
        <begin position="428"/>
        <end position="441"/>
    </location>
</feature>
<feature type="coiled-coil region" evidence="1">
    <location>
        <begin position="50"/>
        <end position="77"/>
    </location>
</feature>
<feature type="compositionally biased region" description="Low complexity" evidence="2">
    <location>
        <begin position="1"/>
        <end position="27"/>
    </location>
</feature>
<protein>
    <submittedName>
        <fullName evidence="3">Uncharacterized protein</fullName>
    </submittedName>
</protein>
<dbReference type="Proteomes" id="UP000230002">
    <property type="component" value="Unassembled WGS sequence"/>
</dbReference>
<keyword evidence="4" id="KW-1185">Reference proteome</keyword>
<proteinExistence type="predicted"/>
<evidence type="ECO:0000256" key="2">
    <source>
        <dbReference type="SAM" id="MobiDB-lite"/>
    </source>
</evidence>
<dbReference type="Pfam" id="PF20414">
    <property type="entry name" value="DUF6698"/>
    <property type="match status" value="1"/>
</dbReference>
<evidence type="ECO:0000256" key="1">
    <source>
        <dbReference type="SAM" id="Coils"/>
    </source>
</evidence>
<dbReference type="AlphaFoldDB" id="A0A2G8SE96"/>
<gene>
    <name evidence="3" type="ORF">GSI_06799</name>
</gene>
<organism evidence="3 4">
    <name type="scientific">Ganoderma sinense ZZ0214-1</name>
    <dbReference type="NCBI Taxonomy" id="1077348"/>
    <lineage>
        <taxon>Eukaryota</taxon>
        <taxon>Fungi</taxon>
        <taxon>Dikarya</taxon>
        <taxon>Basidiomycota</taxon>
        <taxon>Agaricomycotina</taxon>
        <taxon>Agaricomycetes</taxon>
        <taxon>Polyporales</taxon>
        <taxon>Polyporaceae</taxon>
        <taxon>Ganoderma</taxon>
    </lineage>
</organism>
<dbReference type="STRING" id="1077348.A0A2G8SE96"/>
<accession>A0A2G8SE96</accession>
<feature type="compositionally biased region" description="Low complexity" evidence="2">
    <location>
        <begin position="470"/>
        <end position="480"/>
    </location>
</feature>
<keyword evidence="1" id="KW-0175">Coiled coil</keyword>
<sequence length="520" mass="56895">MPPSDSSSTNDLSGSGLDSDSSLSRNSCIEEAQIPTDPDALSRADLTKALRAVQLENGKLRAQIKKVEEKNAVLKAALKREGKTEAQAQKAAAQRLPKGVDEHQVSMYGKKFAAMYKPWIEPHEHCRHRATDLDPFDPARFKDPEVQRTAVAAELQRVVFQDHHELLRKHLGFQTVLTKGMGATRSTSASTKVAKKAAQIFSLPPRYWENKCDRSQVPELIRLFTVSLAGFPPVLYTDFKPKPKNFLISIPLTMIGRSILFGGGSLDVKPSRTAKMNTALWDIYEVTEGFIAFIAILAIWAVSGDPHFVPTGEKTKFNYQDMHTKIKGFLIQTSNSDMTKKIMAYHQHWIFSSVSSGTHAQSASAASNATPAADSQVDPVDSLIAKVNSSFVFSDSEDEATTPSHAVPPGREDDGAEDRADQGIIAQSSLSTTRSASTRASPDARPETDPSSSSAAARKSKDLEKPPSARPARAKTTTTPAPAPVQVQDDMAAPEHEEEEPQPRRSRNATNKRKNLKNKT</sequence>
<feature type="region of interest" description="Disordered" evidence="2">
    <location>
        <begin position="1"/>
        <end position="40"/>
    </location>
</feature>
<evidence type="ECO:0000313" key="3">
    <source>
        <dbReference type="EMBL" id="PIL32094.1"/>
    </source>
</evidence>
<dbReference type="InterPro" id="IPR046521">
    <property type="entry name" value="DUF6698"/>
</dbReference>
<name>A0A2G8SE96_9APHY</name>
<feature type="compositionally biased region" description="Basic and acidic residues" evidence="2">
    <location>
        <begin position="410"/>
        <end position="421"/>
    </location>
</feature>
<dbReference type="EMBL" id="AYKW01000012">
    <property type="protein sequence ID" value="PIL32094.1"/>
    <property type="molecule type" value="Genomic_DNA"/>
</dbReference>